<evidence type="ECO:0000256" key="17">
    <source>
        <dbReference type="ARBA" id="ARBA00025079"/>
    </source>
</evidence>
<dbReference type="PROSITE" id="PS51189">
    <property type="entry name" value="FAT"/>
    <property type="match status" value="1"/>
</dbReference>
<dbReference type="Pfam" id="PF02260">
    <property type="entry name" value="FATC"/>
    <property type="match status" value="1"/>
</dbReference>
<reference evidence="24 25" key="1">
    <citation type="submission" date="2023-08" db="EMBL/GenBank/DDBJ databases">
        <title>Black Yeasts Isolated from many extreme environments.</title>
        <authorList>
            <person name="Coleine C."/>
            <person name="Stajich J.E."/>
            <person name="Selbmann L."/>
        </authorList>
    </citation>
    <scope>NUCLEOTIDE SEQUENCE [LARGE SCALE GENOMIC DNA]</scope>
    <source>
        <strain evidence="24 25">CCFEE 5910</strain>
    </source>
</reference>
<dbReference type="EC" id="2.7.11.1" evidence="5 20"/>
<dbReference type="InterPro" id="IPR036940">
    <property type="entry name" value="PI3/4_kinase_cat_sf"/>
</dbReference>
<evidence type="ECO:0000259" key="23">
    <source>
        <dbReference type="PROSITE" id="PS51190"/>
    </source>
</evidence>
<dbReference type="GO" id="GO:0004674">
    <property type="term" value="F:protein serine/threonine kinase activity"/>
    <property type="evidence" value="ECO:0007669"/>
    <property type="project" value="UniProtKB-KW"/>
</dbReference>
<dbReference type="PROSITE" id="PS50290">
    <property type="entry name" value="PI3_4_KINASE_3"/>
    <property type="match status" value="1"/>
</dbReference>
<dbReference type="PANTHER" id="PTHR37079">
    <property type="entry name" value="SERINE/THREONINE-PROTEIN KINASE ATM"/>
    <property type="match status" value="1"/>
</dbReference>
<evidence type="ECO:0000256" key="15">
    <source>
        <dbReference type="ARBA" id="ARBA00022895"/>
    </source>
</evidence>
<dbReference type="GO" id="GO:0000781">
    <property type="term" value="C:chromosome, telomeric region"/>
    <property type="evidence" value="ECO:0007669"/>
    <property type="project" value="UniProtKB-SubCell"/>
</dbReference>
<gene>
    <name evidence="24" type="primary">TEL1</name>
    <name evidence="24" type="ORF">LTR05_005023</name>
</gene>
<evidence type="ECO:0000259" key="22">
    <source>
        <dbReference type="PROSITE" id="PS51189"/>
    </source>
</evidence>
<protein>
    <recommendedName>
        <fullName evidence="6 20">Serine/threonine-protein kinase Tel1</fullName>
        <ecNumber evidence="5 20">2.7.11.1</ecNumber>
    </recommendedName>
</protein>
<evidence type="ECO:0000313" key="24">
    <source>
        <dbReference type="EMBL" id="KAK5085735.1"/>
    </source>
</evidence>
<dbReference type="InterPro" id="IPR003152">
    <property type="entry name" value="FATC_dom"/>
</dbReference>
<dbReference type="PROSITE" id="PS00915">
    <property type="entry name" value="PI3_4_KINASE_1"/>
    <property type="match status" value="1"/>
</dbReference>
<keyword evidence="10 20" id="KW-0547">Nucleotide-binding</keyword>
<evidence type="ECO:0000256" key="1">
    <source>
        <dbReference type="ARBA" id="ARBA00004123"/>
    </source>
</evidence>
<dbReference type="Proteomes" id="UP001309876">
    <property type="component" value="Unassembled WGS sequence"/>
</dbReference>
<keyword evidence="12 20" id="KW-0418">Kinase</keyword>
<evidence type="ECO:0000256" key="3">
    <source>
        <dbReference type="ARBA" id="ARBA00010769"/>
    </source>
</evidence>
<dbReference type="EMBL" id="JAVRRJ010000004">
    <property type="protein sequence ID" value="KAK5085735.1"/>
    <property type="molecule type" value="Genomic_DNA"/>
</dbReference>
<evidence type="ECO:0000256" key="18">
    <source>
        <dbReference type="ARBA" id="ARBA00047899"/>
    </source>
</evidence>
<evidence type="ECO:0000259" key="21">
    <source>
        <dbReference type="PROSITE" id="PS50290"/>
    </source>
</evidence>
<dbReference type="Gene3D" id="3.30.1010.10">
    <property type="entry name" value="Phosphatidylinositol 3-kinase Catalytic Subunit, Chain A, domain 4"/>
    <property type="match status" value="1"/>
</dbReference>
<evidence type="ECO:0000313" key="25">
    <source>
        <dbReference type="Proteomes" id="UP001309876"/>
    </source>
</evidence>
<evidence type="ECO:0000256" key="6">
    <source>
        <dbReference type="ARBA" id="ARBA00014619"/>
    </source>
</evidence>
<comment type="subcellular location">
    <subcellularLocation>
        <location evidence="2 20">Chromosome</location>
        <location evidence="2 20">Telomere</location>
    </subcellularLocation>
    <subcellularLocation>
        <location evidence="1 20">Nucleus</location>
    </subcellularLocation>
</comment>
<feature type="domain" description="FAT" evidence="22">
    <location>
        <begin position="1839"/>
        <end position="2443"/>
    </location>
</feature>
<evidence type="ECO:0000256" key="14">
    <source>
        <dbReference type="ARBA" id="ARBA00022853"/>
    </source>
</evidence>
<dbReference type="GO" id="GO:0006281">
    <property type="term" value="P:DNA repair"/>
    <property type="evidence" value="ECO:0007669"/>
    <property type="project" value="InterPro"/>
</dbReference>
<evidence type="ECO:0000256" key="2">
    <source>
        <dbReference type="ARBA" id="ARBA00004574"/>
    </source>
</evidence>
<dbReference type="SMART" id="SM01342">
    <property type="entry name" value="TAN"/>
    <property type="match status" value="1"/>
</dbReference>
<dbReference type="InterPro" id="IPR044107">
    <property type="entry name" value="PIKKc_ATM"/>
</dbReference>
<evidence type="ECO:0000256" key="7">
    <source>
        <dbReference type="ARBA" id="ARBA00022454"/>
    </source>
</evidence>
<evidence type="ECO:0000256" key="11">
    <source>
        <dbReference type="ARBA" id="ARBA00022763"/>
    </source>
</evidence>
<dbReference type="FunFam" id="3.30.1010.10:FF:000019">
    <property type="entry name" value="Serine/threonine-protein kinase Tel1"/>
    <property type="match status" value="1"/>
</dbReference>
<evidence type="ECO:0000256" key="12">
    <source>
        <dbReference type="ARBA" id="ARBA00022777"/>
    </source>
</evidence>
<dbReference type="SUPFAM" id="SSF56112">
    <property type="entry name" value="Protein kinase-like (PK-like)"/>
    <property type="match status" value="1"/>
</dbReference>
<dbReference type="SMART" id="SM01343">
    <property type="entry name" value="FATC"/>
    <property type="match status" value="1"/>
</dbReference>
<evidence type="ECO:0000256" key="20">
    <source>
        <dbReference type="RuleBase" id="RU365027"/>
    </source>
</evidence>
<comment type="caution">
    <text evidence="24">The sequence shown here is derived from an EMBL/GenBank/DDBJ whole genome shotgun (WGS) entry which is preliminary data.</text>
</comment>
<dbReference type="GO" id="GO:0035556">
    <property type="term" value="P:intracellular signal transduction"/>
    <property type="evidence" value="ECO:0007669"/>
    <property type="project" value="UniProtKB-ARBA"/>
</dbReference>
<dbReference type="GO" id="GO:0005524">
    <property type="term" value="F:ATP binding"/>
    <property type="evidence" value="ECO:0007669"/>
    <property type="project" value="UniProtKB-KW"/>
</dbReference>
<dbReference type="Pfam" id="PF11640">
    <property type="entry name" value="TAN"/>
    <property type="match status" value="1"/>
</dbReference>
<dbReference type="GO" id="GO:0005634">
    <property type="term" value="C:nucleus"/>
    <property type="evidence" value="ECO:0007669"/>
    <property type="project" value="UniProtKB-SubCell"/>
</dbReference>
<feature type="domain" description="PI3K/PI4K catalytic" evidence="21">
    <location>
        <begin position="2552"/>
        <end position="2865"/>
    </location>
</feature>
<dbReference type="InterPro" id="IPR000403">
    <property type="entry name" value="PI3/4_kinase_cat_dom"/>
</dbReference>
<dbReference type="Gene3D" id="1.10.1070.11">
    <property type="entry name" value="Phosphatidylinositol 3-/4-kinase, catalytic domain"/>
    <property type="match status" value="1"/>
</dbReference>
<evidence type="ECO:0000256" key="8">
    <source>
        <dbReference type="ARBA" id="ARBA00022527"/>
    </source>
</evidence>
<dbReference type="Pfam" id="PF00454">
    <property type="entry name" value="PI3_PI4_kinase"/>
    <property type="match status" value="1"/>
</dbReference>
<dbReference type="SMART" id="SM00146">
    <property type="entry name" value="PI3Kc"/>
    <property type="match status" value="1"/>
</dbReference>
<dbReference type="PROSITE" id="PS51190">
    <property type="entry name" value="FATC"/>
    <property type="match status" value="1"/>
</dbReference>
<dbReference type="InterPro" id="IPR021668">
    <property type="entry name" value="TAN"/>
</dbReference>
<sequence>MDTGSILGAIEKLEAGTIAKRSEGLEDLRRALNSLQSSSRLQTVGDIGWQKILNVLFTLVKNDKHDLLNGSATAKKRATNRLEIVSSALRLVVTTCTPFIQSKLAHSVLDHISNQLDYERSTEEPFRQCVQAEFVKAYRVVLNNESHCEHLRASQWSKCVDLILCAINANLASLTGIDDDDNDDVMSIVRGVSINSSMRSTVAMRASQNSGNRGSRAQDSQIMDDLIISLRNLSSTPNSPLHLRSNDISQTVINTLTTSLQTKDAAFECLNNIVLVARTEDIDLVVHIAAQVLVIMKQLWTYKVDHKSISLREQMLVNVLLVLPCLRVGQLAKSRINLSSIDSLAKHMLEEYDSRTSQDCLQLSDLILTNSASDDFFSQRGISPKLDSPLAVLNWTTVSLIAKLKALSQHHESTKANDDIEGYRLPKRKRLSLAFPDVVRILFVEEQQIGLEEATHFLEHILPTLTDDREGRSSWLLLVLSRLCRCSIAAEEVLSIHWDRAWSVASQLITSTVNSRAACFAMMALLEAGLVDSRLSSTALMDSCFHGGSMGPPILTDAALLLFTFCLRSNFLPADRDFTNFHGRIMAWLNTTWIIPPARDYAGFVNISNMARPTLLLGLLAALNGKGSVLCQECRATYPTTIYNYYLRTATSSDLLDFCIGTVGSEERHIAHSHGAEVMQRSAPLMSKEVVQSLTDFLTRKLEEFRNGFREIEVTDCKDKDGKLLDHKRRANLSLDLAEIICNACAVASLIMDQNHLKGNLQIINSAWECVLDYTKLQFNDELGFQSTCTRFGQRLLSLRHENVTDSHEYTRRIHQLLSSLNVLIADQSSCQLNSDEMDLDFGTQVVGSQYSQSKSQNTDPHVMRRDIETPADIRSRFIETRIMLMRESLSTDNAKSAVLASSITELVVKLSSNHLLASRTALLDWIDHGGSPSTSDAYQLLHHVANCCLRDDKHERNEAALCFCLKVLYSTMHLWENTEHEKLGDVAFTVYSWFIEIALDKGIASTQVLHNLARVLAKLLHRQPQYGVDDLPSPRTSLLKILKIATSSLRFNMVPILEDLFDCYILTEHAAVFDDVVDCLPTDPEDREGIAVRLFVLAKLGSRWTTVLRQAVYHIFETAANVPSSLNASQKAVKIMTTNLRLGTQPTALFRLFASQLFFTWLQDGTIDTIPFTAFGFESLQHLISGECGELVPQLVLRTNPRNQQMVCNMLETGWRNLVLQNFPKSAAYAVSTDIVENRAGADIGPLEEALQAVVGQADYRTLFKRHFAQILTQVMLCLSDDKGLEKVLDSHEPYKSLFETYAAIYQRGASTVVLPQRQQPSFKAKYLMQILSKLCLRANLLPESFWNSALLVYLYRELLDDADPALGPLHVASMIRRIRIAVVLSGTIALQGYPLEMLLHSLRTYLTKFHCSQDTIGICWYLLEYGRGHLQNNLSFVSGFGVSAFASLAVFASSPQESTTQENHHHTTLGKADDFRSWLAGFLLSLVMETPETDRARRYRSMITSAKDITTSATNNKNEPEGMLIYHIILDQVAPEPLISAKSFINVLRMLSDHFQLTDDPTNDIFASSPDLLAGASVLQSIQDISQYSVTFQAWIGSVLGRAYSIQGPTLVSRRFGNTISTDRVKSNSLLPEDSYRRILHTLADVIFTGDSRAASVAERIMSFVLSHLSKTDRQSHLGGSPVYRGLQDLTFDTMQCPEPLLKEPLSHDADSLSALHDFGGSQHWAATVAESLISPDLDDPILIGLKAALRLCGDFASKILPCVVHLVLEWYLARQIKTARNTLTELFDNVLMNKSDGPKGFARLVLEVIFYLRSCTIHNESTYASRNHWLEIDYRKAAMAALQCQMPEWAILLAEIGRSEQDLQAGRTRRSSVADDSYDKELLSRLFRSVEDHDFFYASNDKQDMLSVMDKLEHELDGTKALAFQSALFDSSFKLHGMESALQYRSGGMTTALTLANLNGLAYVTHKYTNSSVAASTKSSGASMLNTHQWNVATADQDSQLKRTIGEVLSKVEISSSRAKIVALVEAGLQEAVSRLARTASVRHNDMHNLVEVAALSDIQRLVSATSKEDLRDVWTQFIQPLPWQNLESFDASSTILTTREAAAAAMRRNTKSSSLFNIGESELLLYEIQAVRSSLLVASKHDASQFCLNRAAYLNDLHGAATRLGLDTQAATTFDIANTLWSQGEIAAPIEMLRSLADAKSHDKGTLPVTRAELLTELGQKVSQARLNRPDEVTTHYLRPAIEALQKNTMGSMAGRVFHNFASFCDSQLQDSAAKDDYERVSEIRDRKSQEVLELTQMCQNASGTERKVLSGHLAKAKTWLKLDDEEYERLKANRAQLLQQSLENYLLSLRACDDFKKDALRLMALWLGNADVPEASKTVRDYLRFVPSMKLAPFVQQLCSRLLNQDDIFQKGLQDILLRIWCDHPFHGLYQLFSACKSKGAESDTVARSRNKSANILAEKVRTRGGTPSSVWVSLHNSAMHFVQFAQEKLAEKDTKAGSKIPFRNFKYGVKLEQTLQTSTYKIPPPTMSIALRADKDYSVVPAYTMFEPKVSIAGGVSAPKIVTMIATDGLKYKMLLKGGNDDLRQDVIMEQVFAQVSDLLQDHRPTRRRKLGIRTYKVIPLTHNTGIIEFVQNTMPLHDYLLPAHARYFPKDWKSNQCRRMIVDAAPKKLEERVKVYRSITQHFHPVMRFFFMENFLDPDEWFQKRLNYSRSTAAISMLGHVLGLGDRHGHNILLDQQSGEVVHIDLGVAFEAGRVLPVPEVVPFRLTRDLVDGMGISGVEGPFRRCCNFTLDALRKSQDAIMTILDVLRWDPLHNWSTSPLRLQRIQEQQEREEALVDGASLEGNAGTMEDGPTARGKVDEPGEADRALAVVAKKLSATLSVEATVNELIRQATDERNLAVLFGGWAAYV</sequence>
<keyword evidence="7 20" id="KW-0158">Chromosome</keyword>
<dbReference type="PROSITE" id="PS00916">
    <property type="entry name" value="PI3_4_KINASE_2"/>
    <property type="match status" value="1"/>
</dbReference>
<accession>A0AAN7T0W5</accession>
<comment type="catalytic activity">
    <reaction evidence="18 20">
        <text>L-threonyl-[protein] + ATP = O-phospho-L-threonyl-[protein] + ADP + H(+)</text>
        <dbReference type="Rhea" id="RHEA:46608"/>
        <dbReference type="Rhea" id="RHEA-COMP:11060"/>
        <dbReference type="Rhea" id="RHEA-COMP:11605"/>
        <dbReference type="ChEBI" id="CHEBI:15378"/>
        <dbReference type="ChEBI" id="CHEBI:30013"/>
        <dbReference type="ChEBI" id="CHEBI:30616"/>
        <dbReference type="ChEBI" id="CHEBI:61977"/>
        <dbReference type="ChEBI" id="CHEBI:456216"/>
        <dbReference type="EC" id="2.7.11.1"/>
    </reaction>
</comment>
<comment type="similarity">
    <text evidence="3 20">Belongs to the PI3/PI4-kinase family. ATM subfamily.</text>
</comment>
<comment type="subunit">
    <text evidence="4">Associates with DNA double-strand breaks.</text>
</comment>
<keyword evidence="13 20" id="KW-0067">ATP-binding</keyword>
<dbReference type="GO" id="GO:0006325">
    <property type="term" value="P:chromatin organization"/>
    <property type="evidence" value="ECO:0007669"/>
    <property type="project" value="UniProtKB-KW"/>
</dbReference>
<organism evidence="24 25">
    <name type="scientific">Lithohypha guttulata</name>
    <dbReference type="NCBI Taxonomy" id="1690604"/>
    <lineage>
        <taxon>Eukaryota</taxon>
        <taxon>Fungi</taxon>
        <taxon>Dikarya</taxon>
        <taxon>Ascomycota</taxon>
        <taxon>Pezizomycotina</taxon>
        <taxon>Eurotiomycetes</taxon>
        <taxon>Chaetothyriomycetidae</taxon>
        <taxon>Chaetothyriales</taxon>
        <taxon>Trichomeriaceae</taxon>
        <taxon>Lithohypha</taxon>
    </lineage>
</organism>
<keyword evidence="16 20" id="KW-0539">Nucleus</keyword>
<keyword evidence="25" id="KW-1185">Reference proteome</keyword>
<dbReference type="InterPro" id="IPR014009">
    <property type="entry name" value="PIK_FAT"/>
</dbReference>
<name>A0AAN7T0W5_9EURO</name>
<evidence type="ECO:0000256" key="5">
    <source>
        <dbReference type="ARBA" id="ARBA00012513"/>
    </source>
</evidence>
<keyword evidence="15 20" id="KW-0779">Telomere</keyword>
<evidence type="ECO:0000256" key="13">
    <source>
        <dbReference type="ARBA" id="ARBA00022840"/>
    </source>
</evidence>
<keyword evidence="9 20" id="KW-0808">Transferase</keyword>
<comment type="catalytic activity">
    <reaction evidence="19">
        <text>L-seryl-[protein] + ATP = O-phospho-L-seryl-[protein] + ADP + H(+)</text>
        <dbReference type="Rhea" id="RHEA:17989"/>
        <dbReference type="Rhea" id="RHEA-COMP:9863"/>
        <dbReference type="Rhea" id="RHEA-COMP:11604"/>
        <dbReference type="ChEBI" id="CHEBI:15378"/>
        <dbReference type="ChEBI" id="CHEBI:29999"/>
        <dbReference type="ChEBI" id="CHEBI:30616"/>
        <dbReference type="ChEBI" id="CHEBI:83421"/>
        <dbReference type="ChEBI" id="CHEBI:456216"/>
        <dbReference type="EC" id="2.7.11.1"/>
    </reaction>
</comment>
<evidence type="ECO:0000256" key="19">
    <source>
        <dbReference type="ARBA" id="ARBA00048679"/>
    </source>
</evidence>
<dbReference type="InterPro" id="IPR018936">
    <property type="entry name" value="PI3/4_kinase_CS"/>
</dbReference>
<proteinExistence type="inferred from homology"/>
<evidence type="ECO:0000256" key="9">
    <source>
        <dbReference type="ARBA" id="ARBA00022679"/>
    </source>
</evidence>
<feature type="domain" description="FATC" evidence="23">
    <location>
        <begin position="2885"/>
        <end position="2917"/>
    </location>
</feature>
<evidence type="ECO:0000256" key="10">
    <source>
        <dbReference type="ARBA" id="ARBA00022741"/>
    </source>
</evidence>
<dbReference type="InterPro" id="IPR038980">
    <property type="entry name" value="ATM_plant"/>
</dbReference>
<dbReference type="CDD" id="cd05171">
    <property type="entry name" value="PIKKc_ATM"/>
    <property type="match status" value="1"/>
</dbReference>
<keyword evidence="14 20" id="KW-0156">Chromatin regulator</keyword>
<evidence type="ECO:0000256" key="4">
    <source>
        <dbReference type="ARBA" id="ARBA00011370"/>
    </source>
</evidence>
<dbReference type="InterPro" id="IPR011009">
    <property type="entry name" value="Kinase-like_dom_sf"/>
</dbReference>
<dbReference type="PANTHER" id="PTHR37079:SF4">
    <property type="entry name" value="SERINE_THREONINE-PROTEIN KINASE ATM"/>
    <property type="match status" value="1"/>
</dbReference>
<keyword evidence="8 20" id="KW-0723">Serine/threonine-protein kinase</keyword>
<comment type="function">
    <text evidence="17 20">Serine/threonine protein kinase which activates checkpoint signaling upon genotoxic stresses such as ionizing radiation (IR), ultraviolet light (UV), or DNA replication stalling, thereby acting as a DNA damage sensor. Recognizes the substrate consensus sequence [ST]-Q. Phosphorylates histone H2A to form H2AS128ph (gamma-H2A) at sites of DNA damage, involved in the regulation of DNA damage response mechanism. Required for the control of telomere length and genome stability.</text>
</comment>
<keyword evidence="11 20" id="KW-0227">DNA damage</keyword>
<evidence type="ECO:0000256" key="16">
    <source>
        <dbReference type="ARBA" id="ARBA00023242"/>
    </source>
</evidence>